<sequence length="726" mass="83309">MSLERQNRFCKALLPTSKDLENRRILFLEGNKKGLYTNESSEHRVDDVKNQDGVGNVANNIRENEANFDKIISRLTIDHSEMLEHLSLPKGTTSLQDPLRLTDQDVETYANNLKLTKNLFETGSKIYKGWDNTTDTATSGDNASGFNALGQTSFQHTLNAYKRAAGINLYNDAVQDMKKNVFSNHHSADDSSLKNMKEEEDKDEIEDNCAQRDPREEWLKEMAVAGLSSYLRFRKLSLNAVTSIRSALKERFDQDNKVRSKVSNSATRKKAQKSKKLMYPETYIKFEKNCESLIKTIERSFPADPSIAIHMEERLDSLIETVEQSQGVEADDFKSAIQHEHIMHLSGFRPRDSINKRMVDGDEKFLLLQTTGDQLSSMIYTLLRETETDHKGNLENSISYSRDRERERLKFQAMVQKAEELVYDPKIIEDIKDRLQKTSYSMDLSQQHSTAYANLKNVSSDISEYNGELNTIYKAYLSQISMKYLASCESSACTDDASSGTRKSLNDGLKNMAKDAIRDDETRKKYRDLLLKSKTYDQAKEKIEKSEKLFNDTIHDCLQSVEAVDRYSQEMYRNERYTDNNDIRYKLIADLIWNKSQLDSHDLTSLVKPNHSSLELKSSLMSRNERKKASTRYHKLHAKLNEIIKKDNNPRLVNLADVEAYLTQDFPELDDSESQDVNAIESEQDVQHIHGEDTALETGNEDSHTEESTQSVGGQTKYKSWADLFK</sequence>
<feature type="compositionally biased region" description="Polar residues" evidence="1">
    <location>
        <begin position="708"/>
        <end position="718"/>
    </location>
</feature>
<feature type="region of interest" description="Disordered" evidence="1">
    <location>
        <begin position="184"/>
        <end position="207"/>
    </location>
</feature>
<evidence type="ECO:0000313" key="2">
    <source>
        <dbReference type="EMBL" id="WWC87634.1"/>
    </source>
</evidence>
<dbReference type="GeneID" id="91093196"/>
<reference evidence="2 3" key="1">
    <citation type="submission" date="2024-01" db="EMBL/GenBank/DDBJ databases">
        <title>Comparative genomics of Cryptococcus and Kwoniella reveals pathogenesis evolution and contrasting modes of karyotype evolution via chromosome fusion or intercentromeric recombination.</title>
        <authorList>
            <person name="Coelho M.A."/>
            <person name="David-Palma M."/>
            <person name="Shea T."/>
            <person name="Bowers K."/>
            <person name="McGinley-Smith S."/>
            <person name="Mohammad A.W."/>
            <person name="Gnirke A."/>
            <person name="Yurkov A.M."/>
            <person name="Nowrousian M."/>
            <person name="Sun S."/>
            <person name="Cuomo C.A."/>
            <person name="Heitman J."/>
        </authorList>
    </citation>
    <scope>NUCLEOTIDE SEQUENCE [LARGE SCALE GENOMIC DNA]</scope>
    <source>
        <strain evidence="2 3">CBS 6074</strain>
    </source>
</reference>
<feature type="region of interest" description="Disordered" evidence="1">
    <location>
        <begin position="669"/>
        <end position="726"/>
    </location>
</feature>
<keyword evidence="3" id="KW-1185">Reference proteome</keyword>
<dbReference type="EMBL" id="CP144100">
    <property type="protein sequence ID" value="WWC87634.1"/>
    <property type="molecule type" value="Genomic_DNA"/>
</dbReference>
<dbReference type="Proteomes" id="UP001355207">
    <property type="component" value="Chromosome 3"/>
</dbReference>
<gene>
    <name evidence="2" type="ORF">L201_002524</name>
</gene>
<organism evidence="2 3">
    <name type="scientific">Kwoniella dendrophila CBS 6074</name>
    <dbReference type="NCBI Taxonomy" id="1295534"/>
    <lineage>
        <taxon>Eukaryota</taxon>
        <taxon>Fungi</taxon>
        <taxon>Dikarya</taxon>
        <taxon>Basidiomycota</taxon>
        <taxon>Agaricomycotina</taxon>
        <taxon>Tremellomycetes</taxon>
        <taxon>Tremellales</taxon>
        <taxon>Cryptococcaceae</taxon>
        <taxon>Kwoniella</taxon>
    </lineage>
</organism>
<dbReference type="RefSeq" id="XP_066074397.1">
    <property type="nucleotide sequence ID" value="XM_066218300.1"/>
</dbReference>
<feature type="compositionally biased region" description="Basic and acidic residues" evidence="1">
    <location>
        <begin position="186"/>
        <end position="199"/>
    </location>
</feature>
<evidence type="ECO:0000256" key="1">
    <source>
        <dbReference type="SAM" id="MobiDB-lite"/>
    </source>
</evidence>
<name>A0AAX4JRW6_9TREE</name>
<dbReference type="AlphaFoldDB" id="A0AAX4JRW6"/>
<proteinExistence type="predicted"/>
<accession>A0AAX4JRW6</accession>
<protein>
    <submittedName>
        <fullName evidence="2">Uncharacterized protein</fullName>
    </submittedName>
</protein>
<evidence type="ECO:0000313" key="3">
    <source>
        <dbReference type="Proteomes" id="UP001355207"/>
    </source>
</evidence>